<comment type="caution">
    <text evidence="2">The sequence shown here is derived from an EMBL/GenBank/DDBJ whole genome shotgun (WGS) entry which is preliminary data.</text>
</comment>
<name>A0A937DGY4_9BACT</name>
<evidence type="ECO:0000313" key="2">
    <source>
        <dbReference type="EMBL" id="MBL0765288.1"/>
    </source>
</evidence>
<reference evidence="2" key="1">
    <citation type="submission" date="2021-01" db="EMBL/GenBank/DDBJ databases">
        <title>Marivirga sp. nov., isolated from intertidal surface sediments.</title>
        <authorList>
            <person name="Zhang M."/>
        </authorList>
    </citation>
    <scope>NUCLEOTIDE SEQUENCE</scope>
    <source>
        <strain evidence="2">SM1354</strain>
    </source>
</reference>
<keyword evidence="1" id="KW-0812">Transmembrane</keyword>
<keyword evidence="3" id="KW-1185">Reference proteome</keyword>
<dbReference type="EMBL" id="JAERQG010000002">
    <property type="protein sequence ID" value="MBL0765288.1"/>
    <property type="molecule type" value="Genomic_DNA"/>
</dbReference>
<keyword evidence="1" id="KW-0472">Membrane</keyword>
<feature type="transmembrane region" description="Helical" evidence="1">
    <location>
        <begin position="47"/>
        <end position="69"/>
    </location>
</feature>
<dbReference type="AlphaFoldDB" id="A0A937DGY4"/>
<feature type="transmembrane region" description="Helical" evidence="1">
    <location>
        <begin position="6"/>
        <end position="35"/>
    </location>
</feature>
<organism evidence="2 3">
    <name type="scientific">Marivirga atlantica</name>
    <dbReference type="NCBI Taxonomy" id="1548457"/>
    <lineage>
        <taxon>Bacteria</taxon>
        <taxon>Pseudomonadati</taxon>
        <taxon>Bacteroidota</taxon>
        <taxon>Cytophagia</taxon>
        <taxon>Cytophagales</taxon>
        <taxon>Marivirgaceae</taxon>
        <taxon>Marivirga</taxon>
    </lineage>
</organism>
<protein>
    <recommendedName>
        <fullName evidence="4">Transmembrane protein</fullName>
    </recommendedName>
</protein>
<evidence type="ECO:0000313" key="3">
    <source>
        <dbReference type="Proteomes" id="UP000642920"/>
    </source>
</evidence>
<dbReference type="Proteomes" id="UP000642920">
    <property type="component" value="Unassembled WGS sequence"/>
</dbReference>
<dbReference type="Gene3D" id="3.30.1380.10">
    <property type="match status" value="1"/>
</dbReference>
<proteinExistence type="predicted"/>
<dbReference type="InterPro" id="IPR009045">
    <property type="entry name" value="Zn_M74/Hedgehog-like"/>
</dbReference>
<accession>A0A937DGY4</accession>
<keyword evidence="1" id="KW-1133">Transmembrane helix</keyword>
<sequence length="262" mass="30468">MIKFINYFLIFLLVLTLTITTQVGGIILLLSLWISKRWKQTFRFKKLIIFLSIYVVSTFAVVPFLAPYFDREKIEASDNLKSGSFMTVLMNRNYVNPELNTLLKQISINTPIVFLDANFPFFDGFPLLPHLSHNDGRKVDLSFIYKNENGELIAATKSVSGYGVFENPDDDEFNQTNFCKENGYFQYDYPKYLTFGTKNKYLTFSKEGTANLIREIVGYNSVEKVFIEPHLVKRMNLRSDKIRFHGCRAVRHDDHIHVQVNN</sequence>
<evidence type="ECO:0008006" key="4">
    <source>
        <dbReference type="Google" id="ProtNLM"/>
    </source>
</evidence>
<dbReference type="RefSeq" id="WP_201919763.1">
    <property type="nucleotide sequence ID" value="NZ_JAERQG010000002.1"/>
</dbReference>
<gene>
    <name evidence="2" type="ORF">JKP34_08515</name>
</gene>
<evidence type="ECO:0000256" key="1">
    <source>
        <dbReference type="SAM" id="Phobius"/>
    </source>
</evidence>